<dbReference type="GO" id="GO:0016459">
    <property type="term" value="C:myosin complex"/>
    <property type="evidence" value="ECO:0007669"/>
    <property type="project" value="InterPro"/>
</dbReference>
<feature type="compositionally biased region" description="Low complexity" evidence="12">
    <location>
        <begin position="178"/>
        <end position="187"/>
    </location>
</feature>
<evidence type="ECO:0000256" key="9">
    <source>
        <dbReference type="ARBA" id="ARBA00047899"/>
    </source>
</evidence>
<evidence type="ECO:0000256" key="5">
    <source>
        <dbReference type="ARBA" id="ARBA00022679"/>
    </source>
</evidence>
<comment type="caution">
    <text evidence="16">The sequence shown here is derived from an EMBL/GenBank/DDBJ whole genome shotgun (WGS) entry which is preliminary data.</text>
</comment>
<evidence type="ECO:0000259" key="13">
    <source>
        <dbReference type="PROSITE" id="PS50011"/>
    </source>
</evidence>
<evidence type="ECO:0000259" key="15">
    <source>
        <dbReference type="PROSITE" id="PS51757"/>
    </source>
</evidence>
<dbReference type="InterPro" id="IPR000719">
    <property type="entry name" value="Prot_kinase_dom"/>
</dbReference>
<dbReference type="GO" id="GO:0005524">
    <property type="term" value="F:ATP binding"/>
    <property type="evidence" value="ECO:0007669"/>
    <property type="project" value="UniProtKB-UniRule"/>
</dbReference>
<dbReference type="PROSITE" id="PS50011">
    <property type="entry name" value="PROTEIN_KINASE_DOM"/>
    <property type="match status" value="1"/>
</dbReference>
<comment type="catalytic activity">
    <reaction evidence="9">
        <text>L-threonyl-[protein] + ATP = O-phospho-L-threonyl-[protein] + ADP + H(+)</text>
        <dbReference type="Rhea" id="RHEA:46608"/>
        <dbReference type="Rhea" id="RHEA-COMP:11060"/>
        <dbReference type="Rhea" id="RHEA-COMP:11605"/>
        <dbReference type="ChEBI" id="CHEBI:15378"/>
        <dbReference type="ChEBI" id="CHEBI:30013"/>
        <dbReference type="ChEBI" id="CHEBI:30616"/>
        <dbReference type="ChEBI" id="CHEBI:61977"/>
        <dbReference type="ChEBI" id="CHEBI:456216"/>
        <dbReference type="EC" id="2.7.11.1"/>
    </reaction>
</comment>
<gene>
    <name evidence="16" type="ORF">AB1Y20_013329</name>
</gene>
<evidence type="ECO:0000256" key="7">
    <source>
        <dbReference type="ARBA" id="ARBA00022777"/>
    </source>
</evidence>
<evidence type="ECO:0000256" key="6">
    <source>
        <dbReference type="ARBA" id="ARBA00022741"/>
    </source>
</evidence>
<dbReference type="InterPro" id="IPR008271">
    <property type="entry name" value="Ser/Thr_kinase_AS"/>
</dbReference>
<dbReference type="Pfam" id="PF06017">
    <property type="entry name" value="Myosin_TH1"/>
    <property type="match status" value="1"/>
</dbReference>
<keyword evidence="5" id="KW-0808">Transferase</keyword>
<dbReference type="EC" id="2.7.11.1" evidence="2"/>
<dbReference type="Proteomes" id="UP001515480">
    <property type="component" value="Unassembled WGS sequence"/>
</dbReference>
<feature type="domain" description="AGC-kinase C-terminal" evidence="14">
    <location>
        <begin position="462"/>
        <end position="526"/>
    </location>
</feature>
<evidence type="ECO:0000256" key="10">
    <source>
        <dbReference type="ARBA" id="ARBA00048679"/>
    </source>
</evidence>
<keyword evidence="4" id="KW-0597">Phosphoprotein</keyword>
<feature type="compositionally biased region" description="Acidic residues" evidence="12">
    <location>
        <begin position="160"/>
        <end position="172"/>
    </location>
</feature>
<keyword evidence="6 11" id="KW-0547">Nucleotide-binding</keyword>
<dbReference type="GO" id="GO:0004674">
    <property type="term" value="F:protein serine/threonine kinase activity"/>
    <property type="evidence" value="ECO:0007669"/>
    <property type="project" value="UniProtKB-KW"/>
</dbReference>
<dbReference type="SMART" id="SM00220">
    <property type="entry name" value="S_TKc"/>
    <property type="match status" value="1"/>
</dbReference>
<dbReference type="Gene3D" id="1.10.510.10">
    <property type="entry name" value="Transferase(Phosphotransferase) domain 1"/>
    <property type="match status" value="1"/>
</dbReference>
<evidence type="ECO:0000259" key="14">
    <source>
        <dbReference type="PROSITE" id="PS51285"/>
    </source>
</evidence>
<dbReference type="GO" id="GO:0003774">
    <property type="term" value="F:cytoskeletal motor activity"/>
    <property type="evidence" value="ECO:0007669"/>
    <property type="project" value="InterPro"/>
</dbReference>
<dbReference type="InterPro" id="IPR011009">
    <property type="entry name" value="Kinase-like_dom_sf"/>
</dbReference>
<keyword evidence="17" id="KW-1185">Reference proteome</keyword>
<feature type="domain" description="Protein kinase" evidence="13">
    <location>
        <begin position="202"/>
        <end position="461"/>
    </location>
</feature>
<evidence type="ECO:0000256" key="2">
    <source>
        <dbReference type="ARBA" id="ARBA00012513"/>
    </source>
</evidence>
<feature type="region of interest" description="Disordered" evidence="12">
    <location>
        <begin position="141"/>
        <end position="187"/>
    </location>
</feature>
<dbReference type="SUPFAM" id="SSF56112">
    <property type="entry name" value="Protein kinase-like (PK-like)"/>
    <property type="match status" value="1"/>
</dbReference>
<evidence type="ECO:0000256" key="4">
    <source>
        <dbReference type="ARBA" id="ARBA00022553"/>
    </source>
</evidence>
<dbReference type="PROSITE" id="PS00107">
    <property type="entry name" value="PROTEIN_KINASE_ATP"/>
    <property type="match status" value="1"/>
</dbReference>
<dbReference type="PROSITE" id="PS00108">
    <property type="entry name" value="PROTEIN_KINASE_ST"/>
    <property type="match status" value="1"/>
</dbReference>
<keyword evidence="7" id="KW-0418">Kinase</keyword>
<dbReference type="Pfam" id="PF00433">
    <property type="entry name" value="Pkinase_C"/>
    <property type="match status" value="1"/>
</dbReference>
<name>A0AB34IN07_PRYPA</name>
<dbReference type="SMART" id="SM00133">
    <property type="entry name" value="S_TK_X"/>
    <property type="match status" value="1"/>
</dbReference>
<evidence type="ECO:0000256" key="12">
    <source>
        <dbReference type="SAM" id="MobiDB-lite"/>
    </source>
</evidence>
<reference evidence="16 17" key="1">
    <citation type="journal article" date="2024" name="Science">
        <title>Giant polyketide synthase enzymes in the biosynthesis of giant marine polyether toxins.</title>
        <authorList>
            <person name="Fallon T.R."/>
            <person name="Shende V.V."/>
            <person name="Wierzbicki I.H."/>
            <person name="Pendleton A.L."/>
            <person name="Watervoot N.F."/>
            <person name="Auber R.P."/>
            <person name="Gonzalez D.J."/>
            <person name="Wisecaver J.H."/>
            <person name="Moore B.S."/>
        </authorList>
    </citation>
    <scope>NUCLEOTIDE SEQUENCE [LARGE SCALE GENOMIC DNA]</scope>
    <source>
        <strain evidence="16 17">12B1</strain>
    </source>
</reference>
<dbReference type="PANTHER" id="PTHR24351">
    <property type="entry name" value="RIBOSOMAL PROTEIN S6 KINASE"/>
    <property type="match status" value="1"/>
</dbReference>
<evidence type="ECO:0000256" key="1">
    <source>
        <dbReference type="ARBA" id="ARBA00009903"/>
    </source>
</evidence>
<comment type="catalytic activity">
    <reaction evidence="10">
        <text>L-seryl-[protein] + ATP = O-phospho-L-seryl-[protein] + ADP + H(+)</text>
        <dbReference type="Rhea" id="RHEA:17989"/>
        <dbReference type="Rhea" id="RHEA-COMP:9863"/>
        <dbReference type="Rhea" id="RHEA-COMP:11604"/>
        <dbReference type="ChEBI" id="CHEBI:15378"/>
        <dbReference type="ChEBI" id="CHEBI:29999"/>
        <dbReference type="ChEBI" id="CHEBI:30616"/>
        <dbReference type="ChEBI" id="CHEBI:83421"/>
        <dbReference type="ChEBI" id="CHEBI:456216"/>
        <dbReference type="EC" id="2.7.11.1"/>
    </reaction>
</comment>
<dbReference type="AlphaFoldDB" id="A0AB34IN07"/>
<feature type="binding site" evidence="11">
    <location>
        <position position="231"/>
    </location>
    <ligand>
        <name>ATP</name>
        <dbReference type="ChEBI" id="CHEBI:30616"/>
    </ligand>
</feature>
<dbReference type="InterPro" id="IPR000961">
    <property type="entry name" value="AGC-kinase_C"/>
</dbReference>
<evidence type="ECO:0000256" key="11">
    <source>
        <dbReference type="PROSITE-ProRule" id="PRU10141"/>
    </source>
</evidence>
<evidence type="ECO:0000313" key="17">
    <source>
        <dbReference type="Proteomes" id="UP001515480"/>
    </source>
</evidence>
<dbReference type="FunFam" id="1.10.510.10:FF:000008">
    <property type="entry name" value="Non-specific serine/threonine protein kinase"/>
    <property type="match status" value="1"/>
</dbReference>
<keyword evidence="8 11" id="KW-0067">ATP-binding</keyword>
<proteinExistence type="inferred from homology"/>
<dbReference type="EMBL" id="JBGBPQ010000023">
    <property type="protein sequence ID" value="KAL1500682.1"/>
    <property type="molecule type" value="Genomic_DNA"/>
</dbReference>
<feature type="domain" description="TH1" evidence="15">
    <location>
        <begin position="1"/>
        <end position="169"/>
    </location>
</feature>
<accession>A0AB34IN07</accession>
<comment type="similarity">
    <text evidence="1">Belongs to the protein kinase superfamily. AGC Ser/Thr protein kinase family.</text>
</comment>
<dbReference type="PROSITE" id="PS51285">
    <property type="entry name" value="AGC_KINASE_CTER"/>
    <property type="match status" value="1"/>
</dbReference>
<dbReference type="PROSITE" id="PS51757">
    <property type="entry name" value="TH1"/>
    <property type="match status" value="1"/>
</dbReference>
<protein>
    <recommendedName>
        <fullName evidence="2">non-specific serine/threonine protein kinase</fullName>
        <ecNumber evidence="2">2.7.11.1</ecNumber>
    </recommendedName>
</protein>
<feature type="compositionally biased region" description="Basic and acidic residues" evidence="12">
    <location>
        <begin position="149"/>
        <end position="159"/>
    </location>
</feature>
<dbReference type="Gene3D" id="3.30.200.20">
    <property type="entry name" value="Phosphorylase Kinase, domain 1"/>
    <property type="match status" value="1"/>
</dbReference>
<dbReference type="FunFam" id="3.30.200.20:FF:000524">
    <property type="entry name" value="Non-specific serine/threonine protein kinase"/>
    <property type="match status" value="1"/>
</dbReference>
<dbReference type="InterPro" id="IPR017441">
    <property type="entry name" value="Protein_kinase_ATP_BS"/>
</dbReference>
<organism evidence="16 17">
    <name type="scientific">Prymnesium parvum</name>
    <name type="common">Toxic golden alga</name>
    <dbReference type="NCBI Taxonomy" id="97485"/>
    <lineage>
        <taxon>Eukaryota</taxon>
        <taxon>Haptista</taxon>
        <taxon>Haptophyta</taxon>
        <taxon>Prymnesiophyceae</taxon>
        <taxon>Prymnesiales</taxon>
        <taxon>Prymnesiaceae</taxon>
        <taxon>Prymnesium</taxon>
    </lineage>
</organism>
<evidence type="ECO:0000256" key="8">
    <source>
        <dbReference type="ARBA" id="ARBA00022840"/>
    </source>
</evidence>
<dbReference type="InterPro" id="IPR010926">
    <property type="entry name" value="Myosin_TH1"/>
</dbReference>
<evidence type="ECO:0000313" key="16">
    <source>
        <dbReference type="EMBL" id="KAL1500682.1"/>
    </source>
</evidence>
<sequence length="526" mass="59114">MDFLKLSNDKKALKAMAANSAANESILLSMKVVKINRKGKGQNRALLVTTRKIFNLMPDNFSKCNRCIELAQLHHISVSPQAQEFALHVTNEYDYRFKTAAFDSVVKLLKDAFQTCTGEELEVVQTDVAQLAKSMMTKASVKQGGESWMPRDTDVKGDAEAQDDNADSEEEDVRPSEAAAAKPGPVAGGAFQSKSRYCYEDFTVLKVLGKGAFGKVMLVRANDTKKVYAMKALSKQVLLERNEVQHTKTERKALSDTHHPFLVHLRFAFQSPSKLYLVMDYCNGGELFFHLKEAGRFDEPRARLYGAEIASAIHHLHTLKIIYRDLKPENVLLDHEGHVRITDFGLAKDAMELKDQTHTFCGTPDYLAPEIIRQTGHGRGVDWWSLGTMIYEMLGGLPPFYSQTLKIMYEKILKAPLEFRPDHLFTPTARDLISGMLQKDPAVRTGSSERDGFEIREHKWFAEIDWVKLEARELKPPFVPKVSDDLDVSNFDGEFTSEAIPVGPDKDAPTKANFDGFTYVDSGHLS</sequence>
<evidence type="ECO:0000256" key="3">
    <source>
        <dbReference type="ARBA" id="ARBA00022527"/>
    </source>
</evidence>
<dbReference type="InterPro" id="IPR017892">
    <property type="entry name" value="Pkinase_C"/>
</dbReference>
<dbReference type="Pfam" id="PF00069">
    <property type="entry name" value="Pkinase"/>
    <property type="match status" value="1"/>
</dbReference>
<keyword evidence="3" id="KW-0723">Serine/threonine-protein kinase</keyword>